<evidence type="ECO:0008006" key="6">
    <source>
        <dbReference type="Google" id="ProtNLM"/>
    </source>
</evidence>
<organism evidence="3 5">
    <name type="scientific">Neospora caninum (strain Liverpool)</name>
    <dbReference type="NCBI Taxonomy" id="572307"/>
    <lineage>
        <taxon>Eukaryota</taxon>
        <taxon>Sar</taxon>
        <taxon>Alveolata</taxon>
        <taxon>Apicomplexa</taxon>
        <taxon>Conoidasida</taxon>
        <taxon>Coccidia</taxon>
        <taxon>Eucoccidiorida</taxon>
        <taxon>Eimeriorina</taxon>
        <taxon>Sarcocystidae</taxon>
        <taxon>Neospora</taxon>
    </lineage>
</organism>
<dbReference type="EMBL" id="FR823386">
    <property type="protein sequence ID" value="CBZ51555.1"/>
    <property type="molecule type" value="Genomic_DNA"/>
</dbReference>
<dbReference type="RefSeq" id="XP_003881588.1">
    <property type="nucleotide sequence ID" value="XM_003881539.1"/>
</dbReference>
<reference evidence="3" key="1">
    <citation type="submission" date="2011-02" db="EMBL/GenBank/DDBJ databases">
        <authorList>
            <person name="Aslett M."/>
        </authorList>
    </citation>
    <scope>NUCLEOTIDE SEQUENCE</scope>
    <source>
        <strain evidence="3">Liverpool</strain>
    </source>
</reference>
<evidence type="ECO:0000313" key="4">
    <source>
        <dbReference type="EMBL" id="CEL65506.1"/>
    </source>
</evidence>
<dbReference type="InParanoid" id="F0VD40"/>
<evidence type="ECO:0000256" key="2">
    <source>
        <dbReference type="SAM" id="Phobius"/>
    </source>
</evidence>
<feature type="transmembrane region" description="Helical" evidence="2">
    <location>
        <begin position="130"/>
        <end position="149"/>
    </location>
</feature>
<evidence type="ECO:0000313" key="5">
    <source>
        <dbReference type="Proteomes" id="UP000007494"/>
    </source>
</evidence>
<evidence type="ECO:0000256" key="1">
    <source>
        <dbReference type="SAM" id="MobiDB-lite"/>
    </source>
</evidence>
<reference evidence="5" key="3">
    <citation type="journal article" date="2012" name="PLoS Pathog.">
        <title>Comparative genomics of the apicomplexan parasites Toxoplasma gondii and Neospora caninum: Coccidia differing in host range and transmission strategy.</title>
        <authorList>
            <person name="Reid A.J."/>
            <person name="Vermont S.J."/>
            <person name="Cotton J.A."/>
            <person name="Harris D."/>
            <person name="Hill-Cawthorne G.A."/>
            <person name="Konen-Waisman S."/>
            <person name="Latham S.M."/>
            <person name="Mourier T."/>
            <person name="Norton R."/>
            <person name="Quail M.A."/>
            <person name="Sanders M."/>
            <person name="Shanmugam D."/>
            <person name="Sohal A."/>
            <person name="Wasmuth J.D."/>
            <person name="Brunk B."/>
            <person name="Grigg M.E."/>
            <person name="Howard J.C."/>
            <person name="Parkinson J."/>
            <person name="Roos D.S."/>
            <person name="Trees A.J."/>
            <person name="Berriman M."/>
            <person name="Pain A."/>
            <person name="Wastling J.M."/>
        </authorList>
    </citation>
    <scope>NUCLEOTIDE SEQUENCE [LARGE SCALE GENOMIC DNA]</scope>
    <source>
        <strain evidence="5">Liverpool</strain>
    </source>
</reference>
<dbReference type="Proteomes" id="UP000007494">
    <property type="component" value="Chromosome V"/>
</dbReference>
<keyword evidence="2" id="KW-0812">Transmembrane</keyword>
<sequence>METSEEPPRSGENVVAGLVSTGKWMGVVSGTFTLVLWVMHCFDLSASLDYDKRDFFNDVNARGWRKGLFSLDSEVFWDAWTPFIMGMMSLLMHTERFQMPVFTSNWCRFGFWHAAVCLFANLGYNGIAGLVVGAFTALTALIAFLLVCFHRGPAHLFTDTGKPIHPFYAWFILHDARGNNRLRSANSRQNGKTPGSVQERFPPKRAFPATPAVNADLQDTPATTDALPETPKPDTRAEDTKEEAKEPPAEA</sequence>
<gene>
    <name evidence="4" type="ORF">BN1204_013480</name>
    <name evidence="3" type="ORF">NCLIV_013480</name>
</gene>
<reference evidence="4" key="4">
    <citation type="journal article" date="2015" name="PLoS ONE">
        <title>Comprehensive Evaluation of Toxoplasma gondii VEG and Neospora caninum LIV Genomes with Tachyzoite Stage Transcriptome and Proteome Defines Novel Transcript Features.</title>
        <authorList>
            <person name="Ramaprasad A."/>
            <person name="Mourier T."/>
            <person name="Naeem R."/>
            <person name="Malas T.B."/>
            <person name="Moussa E."/>
            <person name="Panigrahi A."/>
            <person name="Vermont S.J."/>
            <person name="Otto T.D."/>
            <person name="Wastling J."/>
            <person name="Pain A."/>
        </authorList>
    </citation>
    <scope>NUCLEOTIDE SEQUENCE</scope>
    <source>
        <strain evidence="4">Liverpool</strain>
    </source>
</reference>
<protein>
    <recommendedName>
        <fullName evidence="6">Transmembrane protein</fullName>
    </recommendedName>
</protein>
<name>F0VD40_NEOCL</name>
<dbReference type="GeneID" id="13443864"/>
<feature type="compositionally biased region" description="Basic and acidic residues" evidence="1">
    <location>
        <begin position="231"/>
        <end position="251"/>
    </location>
</feature>
<evidence type="ECO:0000313" key="3">
    <source>
        <dbReference type="EMBL" id="CBZ51555.1"/>
    </source>
</evidence>
<feature type="transmembrane region" description="Helical" evidence="2">
    <location>
        <begin position="106"/>
        <end position="124"/>
    </location>
</feature>
<dbReference type="EMBL" id="LN714479">
    <property type="protein sequence ID" value="CEL65506.1"/>
    <property type="molecule type" value="Genomic_DNA"/>
</dbReference>
<feature type="region of interest" description="Disordered" evidence="1">
    <location>
        <begin position="182"/>
        <end position="251"/>
    </location>
</feature>
<dbReference type="VEuPathDB" id="ToxoDB:NCLIV_013480"/>
<accession>F0VD40</accession>
<keyword evidence="5" id="KW-1185">Reference proteome</keyword>
<dbReference type="eggNOG" id="ENOG502TMQ8">
    <property type="taxonomic scope" value="Eukaryota"/>
</dbReference>
<keyword evidence="2" id="KW-0472">Membrane</keyword>
<dbReference type="OrthoDB" id="354226at2759"/>
<dbReference type="OMA" id="ATCKWIS"/>
<reference evidence="3" key="2">
    <citation type="submission" date="2011-03" db="EMBL/GenBank/DDBJ databases">
        <title>Comparative genomics and transcriptomics of Neospora caninum and Toxoplasma gondii.</title>
        <authorList>
            <person name="Reid A.J."/>
            <person name="Sohal A."/>
            <person name="Harris D."/>
            <person name="Quail M."/>
            <person name="Sanders M."/>
            <person name="Berriman M."/>
            <person name="Wastling J.M."/>
            <person name="Pain A."/>
        </authorList>
    </citation>
    <scope>NUCLEOTIDE SEQUENCE</scope>
    <source>
        <strain evidence="3">Liverpool</strain>
    </source>
</reference>
<feature type="compositionally biased region" description="Polar residues" evidence="1">
    <location>
        <begin position="182"/>
        <end position="196"/>
    </location>
</feature>
<dbReference type="AlphaFoldDB" id="F0VD40"/>
<keyword evidence="2" id="KW-1133">Transmembrane helix</keyword>
<proteinExistence type="predicted"/>